<organism evidence="2 3">
    <name type="scientific">Meripilus lineatus</name>
    <dbReference type="NCBI Taxonomy" id="2056292"/>
    <lineage>
        <taxon>Eukaryota</taxon>
        <taxon>Fungi</taxon>
        <taxon>Dikarya</taxon>
        <taxon>Basidiomycota</taxon>
        <taxon>Agaricomycotina</taxon>
        <taxon>Agaricomycetes</taxon>
        <taxon>Polyporales</taxon>
        <taxon>Meripilaceae</taxon>
        <taxon>Meripilus</taxon>
    </lineage>
</organism>
<dbReference type="Proteomes" id="UP001212997">
    <property type="component" value="Unassembled WGS sequence"/>
</dbReference>
<proteinExistence type="predicted"/>
<gene>
    <name evidence="2" type="ORF">NLI96_g3726</name>
</gene>
<dbReference type="AlphaFoldDB" id="A0AAD5V689"/>
<sequence>MTSTITSPPSDRFPGKFREHLSVSIPPLDFSIDTSRFSPESPENPRHTQVSWDPSSSSHSTNMGRRDRDIEAQKTMTSPASSSLTLRDRCTQFFNIRTRSNRDSEMVPIQPAYLPPWQPLHVEKRRLAVMIARAISRAPNPLVAIDS</sequence>
<feature type="region of interest" description="Disordered" evidence="1">
    <location>
        <begin position="31"/>
        <end position="84"/>
    </location>
</feature>
<feature type="compositionally biased region" description="Polar residues" evidence="1">
    <location>
        <begin position="47"/>
        <end position="63"/>
    </location>
</feature>
<keyword evidence="3" id="KW-1185">Reference proteome</keyword>
<reference evidence="2" key="1">
    <citation type="submission" date="2022-07" db="EMBL/GenBank/DDBJ databases">
        <title>Genome Sequence of Physisporinus lineatus.</title>
        <authorList>
            <person name="Buettner E."/>
        </authorList>
    </citation>
    <scope>NUCLEOTIDE SEQUENCE</scope>
    <source>
        <strain evidence="2">VT162</strain>
    </source>
</reference>
<accession>A0AAD5V689</accession>
<name>A0AAD5V689_9APHY</name>
<comment type="caution">
    <text evidence="2">The sequence shown here is derived from an EMBL/GenBank/DDBJ whole genome shotgun (WGS) entry which is preliminary data.</text>
</comment>
<protein>
    <submittedName>
        <fullName evidence="2">Uncharacterized protein</fullName>
    </submittedName>
</protein>
<evidence type="ECO:0000256" key="1">
    <source>
        <dbReference type="SAM" id="MobiDB-lite"/>
    </source>
</evidence>
<dbReference type="EMBL" id="JANAWD010000100">
    <property type="protein sequence ID" value="KAJ3487155.1"/>
    <property type="molecule type" value="Genomic_DNA"/>
</dbReference>
<evidence type="ECO:0000313" key="2">
    <source>
        <dbReference type="EMBL" id="KAJ3487155.1"/>
    </source>
</evidence>
<evidence type="ECO:0000313" key="3">
    <source>
        <dbReference type="Proteomes" id="UP001212997"/>
    </source>
</evidence>
<feature type="compositionally biased region" description="Polar residues" evidence="1">
    <location>
        <begin position="74"/>
        <end position="84"/>
    </location>
</feature>